<sequence>MRCKVVCGKCIREDLHHHQRAAGGFSVNLATVGRGCVYHCGAPVVTWIPWVLNKCDSLTRDETHRKSTSYQQG</sequence>
<proteinExistence type="predicted"/>
<dbReference type="Proteomes" id="UP001487740">
    <property type="component" value="Unassembled WGS sequence"/>
</dbReference>
<organism evidence="1 2">
    <name type="scientific">Scylla paramamosain</name>
    <name type="common">Mud crab</name>
    <dbReference type="NCBI Taxonomy" id="85552"/>
    <lineage>
        <taxon>Eukaryota</taxon>
        <taxon>Metazoa</taxon>
        <taxon>Ecdysozoa</taxon>
        <taxon>Arthropoda</taxon>
        <taxon>Crustacea</taxon>
        <taxon>Multicrustacea</taxon>
        <taxon>Malacostraca</taxon>
        <taxon>Eumalacostraca</taxon>
        <taxon>Eucarida</taxon>
        <taxon>Decapoda</taxon>
        <taxon>Pleocyemata</taxon>
        <taxon>Brachyura</taxon>
        <taxon>Eubrachyura</taxon>
        <taxon>Portunoidea</taxon>
        <taxon>Portunidae</taxon>
        <taxon>Portuninae</taxon>
        <taxon>Scylla</taxon>
    </lineage>
</organism>
<evidence type="ECO:0000313" key="2">
    <source>
        <dbReference type="Proteomes" id="UP001487740"/>
    </source>
</evidence>
<reference evidence="1 2" key="1">
    <citation type="submission" date="2023-03" db="EMBL/GenBank/DDBJ databases">
        <title>High-quality genome of Scylla paramamosain provides insights in environmental adaptation.</title>
        <authorList>
            <person name="Zhang L."/>
        </authorList>
    </citation>
    <scope>NUCLEOTIDE SEQUENCE [LARGE SCALE GENOMIC DNA]</scope>
    <source>
        <strain evidence="1">LZ_2023a</strain>
        <tissue evidence="1">Muscle</tissue>
    </source>
</reference>
<protein>
    <submittedName>
        <fullName evidence="1">Uncharacterized protein</fullName>
    </submittedName>
</protein>
<comment type="caution">
    <text evidence="1">The sequence shown here is derived from an EMBL/GenBank/DDBJ whole genome shotgun (WGS) entry which is preliminary data.</text>
</comment>
<gene>
    <name evidence="1" type="ORF">O3P69_010099</name>
</gene>
<keyword evidence="2" id="KW-1185">Reference proteome</keyword>
<dbReference type="EMBL" id="JARAKH010000048">
    <property type="protein sequence ID" value="KAK8376920.1"/>
    <property type="molecule type" value="Genomic_DNA"/>
</dbReference>
<evidence type="ECO:0000313" key="1">
    <source>
        <dbReference type="EMBL" id="KAK8376920.1"/>
    </source>
</evidence>
<name>A0AAW0SQ80_SCYPA</name>
<accession>A0AAW0SQ80</accession>
<dbReference type="AlphaFoldDB" id="A0AAW0SQ80"/>